<keyword evidence="1" id="KW-0963">Cytoplasm</keyword>
<dbReference type="EMBL" id="JABZGT010000285">
    <property type="protein sequence ID" value="MBF4809508.1"/>
    <property type="molecule type" value="Genomic_DNA"/>
</dbReference>
<dbReference type="PANTHER" id="PTHR43096">
    <property type="entry name" value="DNAJ HOMOLOG 1, MITOCHONDRIAL-RELATED"/>
    <property type="match status" value="1"/>
</dbReference>
<proteinExistence type="predicted"/>
<keyword evidence="2" id="KW-0235">DNA replication</keyword>
<keyword evidence="5" id="KW-0346">Stress response</keyword>
<dbReference type="CDD" id="cd06257">
    <property type="entry name" value="DnaJ"/>
    <property type="match status" value="1"/>
</dbReference>
<dbReference type="Gene3D" id="2.60.260.20">
    <property type="entry name" value="Urease metallochaperone UreE, N-terminal domain"/>
    <property type="match status" value="1"/>
</dbReference>
<keyword evidence="4" id="KW-0862">Zinc</keyword>
<gene>
    <name evidence="8" type="ORF">HXK23_04740</name>
</gene>
<evidence type="ECO:0000256" key="2">
    <source>
        <dbReference type="ARBA" id="ARBA00022705"/>
    </source>
</evidence>
<evidence type="ECO:0000256" key="5">
    <source>
        <dbReference type="ARBA" id="ARBA00023016"/>
    </source>
</evidence>
<protein>
    <submittedName>
        <fullName evidence="8">DnaJ domain-containing protein</fullName>
    </submittedName>
</protein>
<dbReference type="PRINTS" id="PR00625">
    <property type="entry name" value="JDOMAIN"/>
</dbReference>
<keyword evidence="6" id="KW-0143">Chaperone</keyword>
<dbReference type="AlphaFoldDB" id="A0A930YT78"/>
<evidence type="ECO:0000256" key="4">
    <source>
        <dbReference type="ARBA" id="ARBA00022771"/>
    </source>
</evidence>
<evidence type="ECO:0000256" key="1">
    <source>
        <dbReference type="ARBA" id="ARBA00022490"/>
    </source>
</evidence>
<evidence type="ECO:0000256" key="3">
    <source>
        <dbReference type="ARBA" id="ARBA00022737"/>
    </source>
</evidence>
<keyword evidence="4" id="KW-0863">Zinc-finger</keyword>
<dbReference type="GO" id="GO:0051082">
    <property type="term" value="F:unfolded protein binding"/>
    <property type="evidence" value="ECO:0007669"/>
    <property type="project" value="TreeGrafter"/>
</dbReference>
<dbReference type="InterPro" id="IPR001623">
    <property type="entry name" value="DnaJ_domain"/>
</dbReference>
<evidence type="ECO:0000313" key="9">
    <source>
        <dbReference type="Proteomes" id="UP000772566"/>
    </source>
</evidence>
<dbReference type="InterPro" id="IPR018253">
    <property type="entry name" value="DnaJ_domain_CS"/>
</dbReference>
<feature type="domain" description="J" evidence="7">
    <location>
        <begin position="6"/>
        <end position="70"/>
    </location>
</feature>
<dbReference type="Proteomes" id="UP000772566">
    <property type="component" value="Unassembled WGS sequence"/>
</dbReference>
<name>A0A930YT78_9ACTN</name>
<dbReference type="GO" id="GO:0008270">
    <property type="term" value="F:zinc ion binding"/>
    <property type="evidence" value="ECO:0007669"/>
    <property type="project" value="UniProtKB-KW"/>
</dbReference>
<dbReference type="InterPro" id="IPR036869">
    <property type="entry name" value="J_dom_sf"/>
</dbReference>
<dbReference type="FunFam" id="1.10.287.110:FF:000031">
    <property type="entry name" value="Molecular chaperone DnaJ"/>
    <property type="match status" value="1"/>
</dbReference>
<dbReference type="SMART" id="SM00271">
    <property type="entry name" value="DnaJ"/>
    <property type="match status" value="1"/>
</dbReference>
<organism evidence="8 9">
    <name type="scientific">Lancefieldella parvula</name>
    <dbReference type="NCBI Taxonomy" id="1382"/>
    <lineage>
        <taxon>Bacteria</taxon>
        <taxon>Bacillati</taxon>
        <taxon>Actinomycetota</taxon>
        <taxon>Coriobacteriia</taxon>
        <taxon>Coriobacteriales</taxon>
        <taxon>Atopobiaceae</taxon>
        <taxon>Lancefieldella</taxon>
    </lineage>
</organism>
<dbReference type="Gene3D" id="2.10.230.10">
    <property type="entry name" value="Heat shock protein DnaJ, cysteine-rich domain"/>
    <property type="match status" value="1"/>
</dbReference>
<dbReference type="Pfam" id="PF00226">
    <property type="entry name" value="DnaJ"/>
    <property type="match status" value="1"/>
</dbReference>
<dbReference type="Gene3D" id="1.10.287.110">
    <property type="entry name" value="DnaJ domain"/>
    <property type="match status" value="1"/>
</dbReference>
<reference evidence="8" key="1">
    <citation type="submission" date="2020-04" db="EMBL/GenBank/DDBJ databases">
        <title>Deep metagenomics examines the oral microbiome during advanced dental caries in children, revealing novel taxa and co-occurrences with host molecules.</title>
        <authorList>
            <person name="Baker J.L."/>
            <person name="Morton J.T."/>
            <person name="Dinis M."/>
            <person name="Alvarez R."/>
            <person name="Tran N.C."/>
            <person name="Knight R."/>
            <person name="Edlund A."/>
        </authorList>
    </citation>
    <scope>NUCLEOTIDE SEQUENCE</scope>
    <source>
        <strain evidence="8">JCVI_22A_bin.2</strain>
    </source>
</reference>
<keyword evidence="4" id="KW-0479">Metal-binding</keyword>
<evidence type="ECO:0000313" key="8">
    <source>
        <dbReference type="EMBL" id="MBF4809508.1"/>
    </source>
</evidence>
<dbReference type="GO" id="GO:0042026">
    <property type="term" value="P:protein refolding"/>
    <property type="evidence" value="ECO:0007669"/>
    <property type="project" value="TreeGrafter"/>
</dbReference>
<keyword evidence="3" id="KW-0677">Repeat</keyword>
<dbReference type="PANTHER" id="PTHR43096:SF52">
    <property type="entry name" value="DNAJ HOMOLOG 1, MITOCHONDRIAL-RELATED"/>
    <property type="match status" value="1"/>
</dbReference>
<dbReference type="PROSITE" id="PS50076">
    <property type="entry name" value="DNAJ_2"/>
    <property type="match status" value="1"/>
</dbReference>
<feature type="non-terminal residue" evidence="8">
    <location>
        <position position="168"/>
    </location>
</feature>
<dbReference type="SUPFAM" id="SSF46565">
    <property type="entry name" value="Chaperone J-domain"/>
    <property type="match status" value="1"/>
</dbReference>
<sequence length="168" mass="18120">MAEKKDFYELLGVARDADQKTIKRAFLKLARKLHPDVSDDPHAEEKFKEVNEAYSVLSDEQKRANYDRYGDPNGPSGFGGGYVDMSDIFGGGFGGFGDIFDSFFGGSHGGRGAAQRTRGSDMGIRLSITLEEAAAGVTKTISYNRLSTCDDCNGTGLGEGGKIEDCPR</sequence>
<comment type="caution">
    <text evidence="8">The sequence shown here is derived from an EMBL/GenBank/DDBJ whole genome shotgun (WGS) entry which is preliminary data.</text>
</comment>
<evidence type="ECO:0000259" key="7">
    <source>
        <dbReference type="PROSITE" id="PS50076"/>
    </source>
</evidence>
<accession>A0A930YT78</accession>
<dbReference type="GO" id="GO:0005737">
    <property type="term" value="C:cytoplasm"/>
    <property type="evidence" value="ECO:0007669"/>
    <property type="project" value="TreeGrafter"/>
</dbReference>
<dbReference type="GO" id="GO:0006260">
    <property type="term" value="P:DNA replication"/>
    <property type="evidence" value="ECO:0007669"/>
    <property type="project" value="UniProtKB-KW"/>
</dbReference>
<dbReference type="PROSITE" id="PS00636">
    <property type="entry name" value="DNAJ_1"/>
    <property type="match status" value="1"/>
</dbReference>
<evidence type="ECO:0000256" key="6">
    <source>
        <dbReference type="ARBA" id="ARBA00023186"/>
    </source>
</evidence>